<dbReference type="Pfam" id="PF00892">
    <property type="entry name" value="EamA"/>
    <property type="match status" value="2"/>
</dbReference>
<evidence type="ECO:0000313" key="9">
    <source>
        <dbReference type="Proteomes" id="UP001159364"/>
    </source>
</evidence>
<feature type="transmembrane region" description="Helical" evidence="6">
    <location>
        <begin position="105"/>
        <end position="126"/>
    </location>
</feature>
<evidence type="ECO:0000256" key="1">
    <source>
        <dbReference type="ARBA" id="ARBA00004141"/>
    </source>
</evidence>
<feature type="transmembrane region" description="Helical" evidence="6">
    <location>
        <begin position="284"/>
        <end position="304"/>
    </location>
</feature>
<gene>
    <name evidence="8" type="ORF">K2173_015460</name>
</gene>
<feature type="transmembrane region" description="Helical" evidence="6">
    <location>
        <begin position="310"/>
        <end position="329"/>
    </location>
</feature>
<evidence type="ECO:0000256" key="5">
    <source>
        <dbReference type="ARBA" id="ARBA00023136"/>
    </source>
</evidence>
<feature type="domain" description="EamA" evidence="7">
    <location>
        <begin position="190"/>
        <end position="327"/>
    </location>
</feature>
<feature type="transmembrane region" description="Helical" evidence="6">
    <location>
        <begin position="258"/>
        <end position="277"/>
    </location>
</feature>
<name>A0AAV8SRT7_9ROSI</name>
<keyword evidence="9" id="KW-1185">Reference proteome</keyword>
<dbReference type="GO" id="GO:0022857">
    <property type="term" value="F:transmembrane transporter activity"/>
    <property type="evidence" value="ECO:0007669"/>
    <property type="project" value="InterPro"/>
</dbReference>
<protein>
    <recommendedName>
        <fullName evidence="6">WAT1-related protein</fullName>
    </recommendedName>
</protein>
<dbReference type="InterPro" id="IPR037185">
    <property type="entry name" value="EmrE-like"/>
</dbReference>
<proteinExistence type="inferred from homology"/>
<reference evidence="8 9" key="1">
    <citation type="submission" date="2021-09" db="EMBL/GenBank/DDBJ databases">
        <title>Genomic insights and catalytic innovation underlie evolution of tropane alkaloids biosynthesis.</title>
        <authorList>
            <person name="Wang Y.-J."/>
            <person name="Tian T."/>
            <person name="Huang J.-P."/>
            <person name="Huang S.-X."/>
        </authorList>
    </citation>
    <scope>NUCLEOTIDE SEQUENCE [LARGE SCALE GENOMIC DNA]</scope>
    <source>
        <strain evidence="8">KIB-2018</strain>
        <tissue evidence="8">Leaf</tissue>
    </source>
</reference>
<feature type="transmembrane region" description="Helical" evidence="6">
    <location>
        <begin position="75"/>
        <end position="93"/>
    </location>
</feature>
<dbReference type="GO" id="GO:0016020">
    <property type="term" value="C:membrane"/>
    <property type="evidence" value="ECO:0007669"/>
    <property type="project" value="UniProtKB-SubCell"/>
</dbReference>
<dbReference type="InterPro" id="IPR000620">
    <property type="entry name" value="EamA_dom"/>
</dbReference>
<dbReference type="EMBL" id="JAIWQS010000009">
    <property type="protein sequence ID" value="KAJ8754948.1"/>
    <property type="molecule type" value="Genomic_DNA"/>
</dbReference>
<dbReference type="InterPro" id="IPR030184">
    <property type="entry name" value="WAT1-related"/>
</dbReference>
<accession>A0AAV8SRT7</accession>
<feature type="domain" description="EamA" evidence="7">
    <location>
        <begin position="15"/>
        <end position="154"/>
    </location>
</feature>
<dbReference type="PANTHER" id="PTHR31218">
    <property type="entry name" value="WAT1-RELATED PROTEIN"/>
    <property type="match status" value="1"/>
</dbReference>
<dbReference type="SUPFAM" id="SSF103481">
    <property type="entry name" value="Multidrug resistance efflux transporter EmrE"/>
    <property type="match status" value="2"/>
</dbReference>
<evidence type="ECO:0000259" key="7">
    <source>
        <dbReference type="Pfam" id="PF00892"/>
    </source>
</evidence>
<evidence type="ECO:0000256" key="6">
    <source>
        <dbReference type="RuleBase" id="RU363077"/>
    </source>
</evidence>
<evidence type="ECO:0000256" key="3">
    <source>
        <dbReference type="ARBA" id="ARBA00022692"/>
    </source>
</evidence>
<comment type="caution">
    <text evidence="8">The sequence shown here is derived from an EMBL/GenBank/DDBJ whole genome shotgun (WGS) entry which is preliminary data.</text>
</comment>
<feature type="transmembrane region" description="Helical" evidence="6">
    <location>
        <begin position="138"/>
        <end position="155"/>
    </location>
</feature>
<evidence type="ECO:0000256" key="2">
    <source>
        <dbReference type="ARBA" id="ARBA00007635"/>
    </source>
</evidence>
<keyword evidence="3 6" id="KW-0812">Transmembrane</keyword>
<feature type="transmembrane region" description="Helical" evidence="6">
    <location>
        <begin position="219"/>
        <end position="238"/>
    </location>
</feature>
<dbReference type="Proteomes" id="UP001159364">
    <property type="component" value="Linkage Group LG09"/>
</dbReference>
<comment type="subcellular location">
    <subcellularLocation>
        <location evidence="1 6">Membrane</location>
        <topology evidence="1 6">Multi-pass membrane protein</topology>
    </subcellularLocation>
</comment>
<comment type="similarity">
    <text evidence="2 6">Belongs to the drug/metabolite transporter (DMT) superfamily. Plant drug/metabolite exporter (P-DME) (TC 2.A.7.4) family.</text>
</comment>
<organism evidence="8 9">
    <name type="scientific">Erythroxylum novogranatense</name>
    <dbReference type="NCBI Taxonomy" id="1862640"/>
    <lineage>
        <taxon>Eukaryota</taxon>
        <taxon>Viridiplantae</taxon>
        <taxon>Streptophyta</taxon>
        <taxon>Embryophyta</taxon>
        <taxon>Tracheophyta</taxon>
        <taxon>Spermatophyta</taxon>
        <taxon>Magnoliopsida</taxon>
        <taxon>eudicotyledons</taxon>
        <taxon>Gunneridae</taxon>
        <taxon>Pentapetalae</taxon>
        <taxon>rosids</taxon>
        <taxon>fabids</taxon>
        <taxon>Malpighiales</taxon>
        <taxon>Erythroxylaceae</taxon>
        <taxon>Erythroxylum</taxon>
    </lineage>
</organism>
<feature type="transmembrane region" description="Helical" evidence="6">
    <location>
        <begin position="46"/>
        <end position="63"/>
    </location>
</feature>
<feature type="transmembrane region" description="Helical" evidence="6">
    <location>
        <begin position="187"/>
        <end position="207"/>
    </location>
</feature>
<keyword evidence="5 6" id="KW-0472">Membrane</keyword>
<keyword evidence="4 6" id="KW-1133">Transmembrane helix</keyword>
<evidence type="ECO:0000313" key="8">
    <source>
        <dbReference type="EMBL" id="KAJ8754948.1"/>
    </source>
</evidence>
<dbReference type="AlphaFoldDB" id="A0AAV8SRT7"/>
<sequence length="384" mass="41869">MVQVGNLIDGLKPTLMMVVVQVVYSGTNVLYKLAAADGMSLTVIPAYRFIFAAAFITPLALIVERKSWTKLTWKILFQAFVSGLLGATMYQNLYLESLVMTSATFAAAMTNFIPAVTFILAITFGLEKVGLRSASGKAKVCGTILGVGGAMLFSFCKGMEINVWSTNIDVLKQYDHQGSRTPHENHIIAGLSLAILSCFTFAAWLIVQATISIKFPYPYSSTALMCVMASIQSTAYALCIEKDRSQWKLGWNIRLLTVAYSGILVSGLMTVLCTWCIQLRGPLFVSIFSPLLLVCVAVEGSLLLEEKFHLGSALGGILIVCGLYAVTWGKRQETKKISPPKGFSESEKVEIIVTTSPTQSNSQIDENKSCSINNKDEKMLTADK</sequence>
<evidence type="ECO:0000256" key="4">
    <source>
        <dbReference type="ARBA" id="ARBA00022989"/>
    </source>
</evidence>